<dbReference type="PANTHER" id="PTHR30466:SF15">
    <property type="entry name" value="POSSIBLE OXIDOREDUCTASE"/>
    <property type="match status" value="1"/>
</dbReference>
<evidence type="ECO:0000256" key="1">
    <source>
        <dbReference type="ARBA" id="ARBA00023002"/>
    </source>
</evidence>
<protein>
    <submittedName>
        <fullName evidence="3">Flavin oxidoreductase</fullName>
    </submittedName>
</protein>
<dbReference type="InterPro" id="IPR050268">
    <property type="entry name" value="NADH-dep_flavin_reductase"/>
</dbReference>
<dbReference type="PANTHER" id="PTHR30466">
    <property type="entry name" value="FLAVIN REDUCTASE"/>
    <property type="match status" value="1"/>
</dbReference>
<reference evidence="4" key="1">
    <citation type="submission" date="2016-04" db="EMBL/GenBank/DDBJ databases">
        <authorList>
            <person name="Zhang B."/>
        </authorList>
    </citation>
    <scope>NUCLEOTIDE SEQUENCE [LARGE SCALE GENOMIC DNA]</scope>
    <source>
        <strain evidence="4">S10</strain>
    </source>
</reference>
<evidence type="ECO:0000313" key="4">
    <source>
        <dbReference type="Proteomes" id="UP000076096"/>
    </source>
</evidence>
<dbReference type="Pfam" id="PF01613">
    <property type="entry name" value="Flavin_Reduct"/>
    <property type="match status" value="1"/>
</dbReference>
<dbReference type="GO" id="GO:0010181">
    <property type="term" value="F:FMN binding"/>
    <property type="evidence" value="ECO:0007669"/>
    <property type="project" value="InterPro"/>
</dbReference>
<dbReference type="SMART" id="SM00903">
    <property type="entry name" value="Flavin_Reduct"/>
    <property type="match status" value="1"/>
</dbReference>
<sequence>MAGMDEFVDRLNPEMYVVTAAAGGERAGCLVGFASQCSLRPVRFVVWLSELNHTFRVARNADVLAVHLLGREQYGLAELFGGHTGDRTDKFQDVRLREAYDGALVLEDAPAWFVGRILTRAGGGDHIGFVLDPVEWGGHEAHGGPLLRLSDALTIDPGHPVD</sequence>
<name>A0A143CE11_9ACTN</name>
<keyword evidence="1" id="KW-0560">Oxidoreductase</keyword>
<dbReference type="InterPro" id="IPR002563">
    <property type="entry name" value="Flavin_Rdtase-like_dom"/>
</dbReference>
<organism evidence="3 4">
    <name type="scientific">Streptomyces qaidamensis</name>
    <dbReference type="NCBI Taxonomy" id="1783515"/>
    <lineage>
        <taxon>Bacteria</taxon>
        <taxon>Bacillati</taxon>
        <taxon>Actinomycetota</taxon>
        <taxon>Actinomycetes</taxon>
        <taxon>Kitasatosporales</taxon>
        <taxon>Streptomycetaceae</taxon>
        <taxon>Streptomyces</taxon>
        <taxon>Streptomyces aurantiacus group</taxon>
    </lineage>
</organism>
<dbReference type="EMBL" id="CP015098">
    <property type="protein sequence ID" value="AMW15703.1"/>
    <property type="molecule type" value="Genomic_DNA"/>
</dbReference>
<gene>
    <name evidence="3" type="ORF">A4E84_38125</name>
</gene>
<dbReference type="RefSeq" id="WP_062931808.1">
    <property type="nucleotide sequence ID" value="NZ_CP015098.1"/>
</dbReference>
<dbReference type="KEGG" id="stsi:A4E84_38125"/>
<proteinExistence type="predicted"/>
<dbReference type="InterPro" id="IPR012349">
    <property type="entry name" value="Split_barrel_FMN-bd"/>
</dbReference>
<dbReference type="SUPFAM" id="SSF50475">
    <property type="entry name" value="FMN-binding split barrel"/>
    <property type="match status" value="1"/>
</dbReference>
<accession>A0A143CE11</accession>
<dbReference type="GO" id="GO:0042602">
    <property type="term" value="F:riboflavin reductase (NADPH) activity"/>
    <property type="evidence" value="ECO:0007669"/>
    <property type="project" value="TreeGrafter"/>
</dbReference>
<evidence type="ECO:0000259" key="2">
    <source>
        <dbReference type="SMART" id="SM00903"/>
    </source>
</evidence>
<evidence type="ECO:0000313" key="3">
    <source>
        <dbReference type="EMBL" id="AMW15703.1"/>
    </source>
</evidence>
<feature type="domain" description="Flavin reductase like" evidence="2">
    <location>
        <begin position="15"/>
        <end position="155"/>
    </location>
</feature>
<dbReference type="Proteomes" id="UP000076096">
    <property type="component" value="Chromosome"/>
</dbReference>
<dbReference type="AlphaFoldDB" id="A0A143CE11"/>
<keyword evidence="4" id="KW-1185">Reference proteome</keyword>
<dbReference type="STRING" id="1783515.A4E84_38125"/>
<dbReference type="Gene3D" id="2.30.110.10">
    <property type="entry name" value="Electron Transport, Fmn-binding Protein, Chain A"/>
    <property type="match status" value="1"/>
</dbReference>